<dbReference type="EC" id="4.1.1.49" evidence="3 11"/>
<keyword evidence="13" id="KW-1185">Reference proteome</keyword>
<keyword evidence="6 11" id="KW-0210">Decarboxylase</keyword>
<keyword evidence="4 11" id="KW-0312">Gluconeogenesis</keyword>
<gene>
    <name evidence="11 12" type="primary">pckA</name>
    <name evidence="12" type="ORF">ERJ70_13085</name>
</gene>
<keyword evidence="11" id="KW-0963">Cytoplasm</keyword>
<dbReference type="PIRSF" id="PIRSF006294">
    <property type="entry name" value="PEP_crbxkin"/>
    <property type="match status" value="1"/>
</dbReference>
<dbReference type="PANTHER" id="PTHR30031">
    <property type="entry name" value="PHOSPHOENOLPYRUVATE CARBOXYKINASE ATP"/>
    <property type="match status" value="1"/>
</dbReference>
<dbReference type="RefSeq" id="WP_209365293.1">
    <property type="nucleotide sequence ID" value="NZ_CP046956.1"/>
</dbReference>
<comment type="catalytic activity">
    <reaction evidence="10 11">
        <text>oxaloacetate + ATP = phosphoenolpyruvate + ADP + CO2</text>
        <dbReference type="Rhea" id="RHEA:18617"/>
        <dbReference type="ChEBI" id="CHEBI:16452"/>
        <dbReference type="ChEBI" id="CHEBI:16526"/>
        <dbReference type="ChEBI" id="CHEBI:30616"/>
        <dbReference type="ChEBI" id="CHEBI:58702"/>
        <dbReference type="ChEBI" id="CHEBI:456216"/>
        <dbReference type="EC" id="4.1.1.49"/>
    </reaction>
</comment>
<proteinExistence type="inferred from homology"/>
<dbReference type="NCBIfam" id="TIGR00224">
    <property type="entry name" value="pckA"/>
    <property type="match status" value="1"/>
</dbReference>
<dbReference type="NCBIfam" id="NF006821">
    <property type="entry name" value="PRK09344.1-3"/>
    <property type="match status" value="1"/>
</dbReference>
<accession>A0ABX7VT78</accession>
<feature type="binding site" evidence="11">
    <location>
        <begin position="435"/>
        <end position="436"/>
    </location>
    <ligand>
        <name>ATP</name>
        <dbReference type="ChEBI" id="CHEBI:30616"/>
    </ligand>
</feature>
<dbReference type="Gene3D" id="2.170.8.10">
    <property type="entry name" value="Phosphoenolpyruvate Carboxykinase, domain 2"/>
    <property type="match status" value="1"/>
</dbReference>
<feature type="binding site" evidence="11">
    <location>
        <position position="316"/>
    </location>
    <ligand>
        <name>ATP</name>
        <dbReference type="ChEBI" id="CHEBI:30616"/>
    </ligand>
</feature>
<organism evidence="12 13">
    <name type="scientific">Sediminibacillus dalangtanensis</name>
    <dbReference type="NCBI Taxonomy" id="2729421"/>
    <lineage>
        <taxon>Bacteria</taxon>
        <taxon>Bacillati</taxon>
        <taxon>Bacillota</taxon>
        <taxon>Bacilli</taxon>
        <taxon>Bacillales</taxon>
        <taxon>Bacillaceae</taxon>
        <taxon>Sediminibacillus</taxon>
    </lineage>
</organism>
<dbReference type="HAMAP" id="MF_00453">
    <property type="entry name" value="PEPCK_ATP"/>
    <property type="match status" value="1"/>
</dbReference>
<comment type="cofactor">
    <cofactor evidence="11">
        <name>Mn(2+)</name>
        <dbReference type="ChEBI" id="CHEBI:29035"/>
    </cofactor>
    <text evidence="11">Binds 1 Mn(2+) ion per subunit.</text>
</comment>
<evidence type="ECO:0000256" key="4">
    <source>
        <dbReference type="ARBA" id="ARBA00022432"/>
    </source>
</evidence>
<keyword evidence="8 11" id="KW-0464">Manganese</keyword>
<dbReference type="Proteomes" id="UP000665043">
    <property type="component" value="Chromosome"/>
</dbReference>
<feature type="binding site" evidence="11">
    <location>
        <position position="191"/>
    </location>
    <ligand>
        <name>substrate</name>
    </ligand>
</feature>
<feature type="binding site" evidence="11">
    <location>
        <position position="56"/>
    </location>
    <ligand>
        <name>substrate</name>
    </ligand>
</feature>
<feature type="binding site" evidence="11">
    <location>
        <position position="197"/>
    </location>
    <ligand>
        <name>ATP</name>
        <dbReference type="ChEBI" id="CHEBI:30616"/>
    </ligand>
</feature>
<feature type="binding site" evidence="11">
    <location>
        <begin position="232"/>
        <end position="240"/>
    </location>
    <ligand>
        <name>ATP</name>
        <dbReference type="ChEBI" id="CHEBI:30616"/>
    </ligand>
</feature>
<evidence type="ECO:0000256" key="10">
    <source>
        <dbReference type="ARBA" id="ARBA00047371"/>
    </source>
</evidence>
<keyword evidence="7 11" id="KW-0067">ATP-binding</keyword>
<dbReference type="PROSITE" id="PS00532">
    <property type="entry name" value="PEPCK_ATP"/>
    <property type="match status" value="1"/>
</dbReference>
<dbReference type="Gene3D" id="3.90.228.20">
    <property type="match status" value="1"/>
</dbReference>
<dbReference type="InterPro" id="IPR008210">
    <property type="entry name" value="PEP_carboxykinase_N"/>
</dbReference>
<dbReference type="GO" id="GO:0004612">
    <property type="term" value="F:phosphoenolpyruvate carboxykinase (ATP) activity"/>
    <property type="evidence" value="ECO:0007669"/>
    <property type="project" value="UniProtKB-EC"/>
</dbReference>
<name>A0ABX7VT78_9BACI</name>
<protein>
    <recommendedName>
        <fullName evidence="3 11">Phosphoenolpyruvate carboxykinase (ATP)</fullName>
        <shortName evidence="11">PCK</shortName>
        <shortName evidence="11">PEP carboxykinase</shortName>
        <shortName evidence="11">PEPCK</shortName>
        <ecNumber evidence="3 11">4.1.1.49</ecNumber>
    </recommendedName>
</protein>
<dbReference type="Gene3D" id="3.40.449.10">
    <property type="entry name" value="Phosphoenolpyruvate Carboxykinase, domain 1"/>
    <property type="match status" value="1"/>
</dbReference>
<evidence type="ECO:0000256" key="1">
    <source>
        <dbReference type="ARBA" id="ARBA00004742"/>
    </source>
</evidence>
<feature type="binding site" evidence="11">
    <location>
        <position position="216"/>
    </location>
    <ligand>
        <name>ATP</name>
        <dbReference type="ChEBI" id="CHEBI:30616"/>
    </ligand>
</feature>
<evidence type="ECO:0000256" key="11">
    <source>
        <dbReference type="HAMAP-Rule" id="MF_00453"/>
    </source>
</evidence>
<keyword evidence="5 11" id="KW-0547">Nucleotide-binding</keyword>
<evidence type="ECO:0000256" key="3">
    <source>
        <dbReference type="ARBA" id="ARBA00012363"/>
    </source>
</evidence>
<keyword evidence="11" id="KW-0479">Metal-binding</keyword>
<evidence type="ECO:0000256" key="5">
    <source>
        <dbReference type="ARBA" id="ARBA00022741"/>
    </source>
</evidence>
<feature type="binding site" evidence="11">
    <location>
        <position position="197"/>
    </location>
    <ligand>
        <name>substrate</name>
    </ligand>
</feature>
<reference evidence="12 13" key="1">
    <citation type="submission" date="2019-12" db="EMBL/GenBank/DDBJ databases">
        <title>The whole genome sequencing of a strain isolated from a Mars analog, Dalangtan Playa.</title>
        <authorList>
            <person name="Huang T."/>
        </authorList>
    </citation>
    <scope>NUCLEOTIDE SEQUENCE [LARGE SCALE GENOMIC DNA]</scope>
    <source>
        <strain evidence="12 13">DP4-553-S</strain>
    </source>
</reference>
<evidence type="ECO:0000256" key="7">
    <source>
        <dbReference type="ARBA" id="ARBA00022840"/>
    </source>
</evidence>
<dbReference type="NCBIfam" id="NF006820">
    <property type="entry name" value="PRK09344.1-2"/>
    <property type="match status" value="1"/>
</dbReference>
<feature type="binding site" evidence="11">
    <location>
        <position position="281"/>
    </location>
    <ligand>
        <name>ATP</name>
        <dbReference type="ChEBI" id="CHEBI:30616"/>
    </ligand>
</feature>
<keyword evidence="9 11" id="KW-0456">Lyase</keyword>
<feature type="binding site" evidence="11">
    <location>
        <position position="253"/>
    </location>
    <ligand>
        <name>Mn(2+)</name>
        <dbReference type="ChEBI" id="CHEBI:29035"/>
    </ligand>
</feature>
<dbReference type="InterPro" id="IPR015994">
    <property type="entry name" value="PEPCK_ATP_CS"/>
</dbReference>
<evidence type="ECO:0000256" key="8">
    <source>
        <dbReference type="ARBA" id="ARBA00023211"/>
    </source>
</evidence>
<dbReference type="Pfam" id="PF01293">
    <property type="entry name" value="PEPCK_ATP"/>
    <property type="match status" value="1"/>
</dbReference>
<dbReference type="EMBL" id="CP046956">
    <property type="protein sequence ID" value="QTN00148.1"/>
    <property type="molecule type" value="Genomic_DNA"/>
</dbReference>
<evidence type="ECO:0000256" key="2">
    <source>
        <dbReference type="ARBA" id="ARBA00006052"/>
    </source>
</evidence>
<sequence>MNPTNESASKLGKTILQNCQFNLSTEALVEIIEKRGEGTITANGAVSVTTGKYTGRSPKDKFIVNEGEAAEQVDWGSINKPMDKNSFIALYERVMEHLRSQDTLFRFTGWAGADTDYRLPIEVITEFAWHNLFARQLFIREDKETAGKHNAFTVISAPTFKANPKRDNTNSEAFIIISFEERIILIGGTEYAGEIKKAVFSVMNYLLPQQGVLPMHCSANTGDSGDTALFFGLSGTGKTTLSANPDRCLIGDDEHGWSPNGVFNIEGGCYAKCIGLSEEKEPQIYHAIKHGAVLENVFCHNGMPDYSNTERTENTRAAYPLDHIDNSIFPSKGPHPKSIIFLTADAFGVLPPISRLTKEQAMYHFLSGYTSKLAGTERGITAPEATFSACFGAPFLPLAPAVYADMLGDKIDQYDADVYLINTGWIKGPFGIGERIPLVYTRAMVDTVLKQRLDGVNTVPDDYFGLHIPESIPGVPSQLLKPWESWESYSSYQEKAAQLAAKFHENFRSFTKVSEEIKNAGPVYEG</sequence>
<evidence type="ECO:0000313" key="12">
    <source>
        <dbReference type="EMBL" id="QTN00148.1"/>
    </source>
</evidence>
<dbReference type="PANTHER" id="PTHR30031:SF0">
    <property type="entry name" value="PHOSPHOENOLPYRUVATE CARBOXYKINASE (ATP)"/>
    <property type="match status" value="1"/>
</dbReference>
<evidence type="ECO:0000256" key="6">
    <source>
        <dbReference type="ARBA" id="ARBA00022793"/>
    </source>
</evidence>
<dbReference type="SUPFAM" id="SSF53795">
    <property type="entry name" value="PEP carboxykinase-like"/>
    <property type="match status" value="1"/>
</dbReference>
<dbReference type="SUPFAM" id="SSF68923">
    <property type="entry name" value="PEP carboxykinase N-terminal domain"/>
    <property type="match status" value="1"/>
</dbReference>
<evidence type="ECO:0000256" key="9">
    <source>
        <dbReference type="ARBA" id="ARBA00023239"/>
    </source>
</evidence>
<feature type="binding site" evidence="11">
    <location>
        <position position="216"/>
    </location>
    <ligand>
        <name>Mn(2+)</name>
        <dbReference type="ChEBI" id="CHEBI:29035"/>
    </ligand>
</feature>
<dbReference type="InterPro" id="IPR001272">
    <property type="entry name" value="PEP_carboxykinase_ATP"/>
</dbReference>
<feature type="binding site" evidence="11">
    <location>
        <position position="316"/>
    </location>
    <ligand>
        <name>substrate</name>
    </ligand>
</feature>
<comment type="function">
    <text evidence="11">Involved in the gluconeogenesis. Catalyzes the conversion of oxaloacetate (OAA) to phosphoenolpyruvate (PEP) through direct phosphoryl transfer between the nucleoside triphosphate and OAA.</text>
</comment>
<comment type="pathway">
    <text evidence="1 11">Carbohydrate biosynthesis; gluconeogenesis.</text>
</comment>
<evidence type="ECO:0000313" key="13">
    <source>
        <dbReference type="Proteomes" id="UP000665043"/>
    </source>
</evidence>
<feature type="binding site" evidence="11">
    <location>
        <position position="441"/>
    </location>
    <ligand>
        <name>ATP</name>
        <dbReference type="ChEBI" id="CHEBI:30616"/>
    </ligand>
</feature>
<feature type="binding site" evidence="11">
    <location>
        <position position="197"/>
    </location>
    <ligand>
        <name>Mn(2+)</name>
        <dbReference type="ChEBI" id="CHEBI:29035"/>
    </ligand>
</feature>
<dbReference type="InterPro" id="IPR013035">
    <property type="entry name" value="PEP_carboxykinase_C"/>
</dbReference>
<dbReference type="CDD" id="cd00484">
    <property type="entry name" value="PEPCK_ATP"/>
    <property type="match status" value="1"/>
</dbReference>
<comment type="subcellular location">
    <subcellularLocation>
        <location evidence="11">Cytoplasm</location>
    </subcellularLocation>
</comment>
<comment type="similarity">
    <text evidence="2 11">Belongs to the phosphoenolpyruvate carboxykinase (ATP) family.</text>
</comment>